<proteinExistence type="predicted"/>
<dbReference type="PROSITE" id="PS50805">
    <property type="entry name" value="KRAB"/>
    <property type="match status" value="1"/>
</dbReference>
<dbReference type="Proteomes" id="UP001066276">
    <property type="component" value="Chromosome 4_2"/>
</dbReference>
<dbReference type="Pfam" id="PF01352">
    <property type="entry name" value="KRAB"/>
    <property type="match status" value="1"/>
</dbReference>
<feature type="compositionally biased region" description="Basic and acidic residues" evidence="1">
    <location>
        <begin position="69"/>
        <end position="80"/>
    </location>
</feature>
<feature type="domain" description="KRAB" evidence="2">
    <location>
        <begin position="11"/>
        <end position="92"/>
    </location>
</feature>
<reference evidence="3" key="1">
    <citation type="journal article" date="2022" name="bioRxiv">
        <title>Sequencing and chromosome-scale assembly of the giantPleurodeles waltlgenome.</title>
        <authorList>
            <person name="Brown T."/>
            <person name="Elewa A."/>
            <person name="Iarovenko S."/>
            <person name="Subramanian E."/>
            <person name="Araus A.J."/>
            <person name="Petzold A."/>
            <person name="Susuki M."/>
            <person name="Suzuki K.-i.T."/>
            <person name="Hayashi T."/>
            <person name="Toyoda A."/>
            <person name="Oliveira C."/>
            <person name="Osipova E."/>
            <person name="Leigh N.D."/>
            <person name="Simon A."/>
            <person name="Yun M.H."/>
        </authorList>
    </citation>
    <scope>NUCLEOTIDE SEQUENCE</scope>
    <source>
        <strain evidence="3">20211129_DDA</strain>
        <tissue evidence="3">Liver</tissue>
    </source>
</reference>
<dbReference type="Gene3D" id="6.10.140.140">
    <property type="match status" value="1"/>
</dbReference>
<feature type="region of interest" description="Disordered" evidence="1">
    <location>
        <begin position="100"/>
        <end position="119"/>
    </location>
</feature>
<dbReference type="InterPro" id="IPR036051">
    <property type="entry name" value="KRAB_dom_sf"/>
</dbReference>
<evidence type="ECO:0000256" key="1">
    <source>
        <dbReference type="SAM" id="MobiDB-lite"/>
    </source>
</evidence>
<evidence type="ECO:0000259" key="2">
    <source>
        <dbReference type="PROSITE" id="PS50805"/>
    </source>
</evidence>
<evidence type="ECO:0000313" key="4">
    <source>
        <dbReference type="Proteomes" id="UP001066276"/>
    </source>
</evidence>
<dbReference type="AlphaFoldDB" id="A0AAV7S9I2"/>
<sequence length="367" mass="41681">MFQQGSDKVPDKFHDAAAYFCEDEWKLLHEWQKELYNSVMKEIHQALISLGPLITTTVFSLREKEKDALHHVEEQDRESWQADGHSPGVTTAGLAVPLNIKGEGNKYQKDPQDKDQREYSDYLASGQAEKGPPFIDVNTSVKINRRQKGYSCYQQEANRTTSSDVFPSDCYPAVYPEILLPIQDEQAIPFNNCPGSDGSEIHNRLPKGVTIPNADMCWRKEAESKSPLVDHNSEGEQRTTPSFGHEVISFIVKDEEETSSLGQRDAKSRGSIKSGVECGESVNRQQKERNSIRHSDKRPAYKGSARPFNIKVPWVSEKKKYPRSQLWSQSFLEFRGEKTDCQTSISGYSAFQPHLRGKLDYGDLHQH</sequence>
<feature type="compositionally biased region" description="Basic and acidic residues" evidence="1">
    <location>
        <begin position="103"/>
        <end position="119"/>
    </location>
</feature>
<gene>
    <name evidence="3" type="ORF">NDU88_001641</name>
</gene>
<keyword evidence="4" id="KW-1185">Reference proteome</keyword>
<comment type="caution">
    <text evidence="3">The sequence shown here is derived from an EMBL/GenBank/DDBJ whole genome shotgun (WGS) entry which is preliminary data.</text>
</comment>
<dbReference type="EMBL" id="JANPWB010000008">
    <property type="protein sequence ID" value="KAJ1161154.1"/>
    <property type="molecule type" value="Genomic_DNA"/>
</dbReference>
<dbReference type="SUPFAM" id="SSF109640">
    <property type="entry name" value="KRAB domain (Kruppel-associated box)"/>
    <property type="match status" value="1"/>
</dbReference>
<dbReference type="CDD" id="cd07765">
    <property type="entry name" value="KRAB_A-box"/>
    <property type="match status" value="1"/>
</dbReference>
<feature type="compositionally biased region" description="Basic and acidic residues" evidence="1">
    <location>
        <begin position="285"/>
        <end position="299"/>
    </location>
</feature>
<dbReference type="PANTHER" id="PTHR23232">
    <property type="entry name" value="KRAB DOMAIN C2H2 ZINC FINGER"/>
    <property type="match status" value="1"/>
</dbReference>
<dbReference type="SMART" id="SM00349">
    <property type="entry name" value="KRAB"/>
    <property type="match status" value="1"/>
</dbReference>
<name>A0AAV7S9I2_PLEWA</name>
<feature type="region of interest" description="Disordered" evidence="1">
    <location>
        <begin position="69"/>
        <end position="92"/>
    </location>
</feature>
<dbReference type="PANTHER" id="PTHR23232:SF152">
    <property type="entry name" value="ZINC FINGER PROTEIN 182"/>
    <property type="match status" value="1"/>
</dbReference>
<protein>
    <recommendedName>
        <fullName evidence="2">KRAB domain-containing protein</fullName>
    </recommendedName>
</protein>
<evidence type="ECO:0000313" key="3">
    <source>
        <dbReference type="EMBL" id="KAJ1161154.1"/>
    </source>
</evidence>
<dbReference type="InterPro" id="IPR001909">
    <property type="entry name" value="KRAB"/>
</dbReference>
<feature type="region of interest" description="Disordered" evidence="1">
    <location>
        <begin position="225"/>
        <end position="304"/>
    </location>
</feature>
<dbReference type="InterPro" id="IPR050169">
    <property type="entry name" value="Krueppel_C2H2_ZnF"/>
</dbReference>
<accession>A0AAV7S9I2</accession>
<dbReference type="GO" id="GO:0006355">
    <property type="term" value="P:regulation of DNA-templated transcription"/>
    <property type="evidence" value="ECO:0007669"/>
    <property type="project" value="InterPro"/>
</dbReference>
<organism evidence="3 4">
    <name type="scientific">Pleurodeles waltl</name>
    <name type="common">Iberian ribbed newt</name>
    <dbReference type="NCBI Taxonomy" id="8319"/>
    <lineage>
        <taxon>Eukaryota</taxon>
        <taxon>Metazoa</taxon>
        <taxon>Chordata</taxon>
        <taxon>Craniata</taxon>
        <taxon>Vertebrata</taxon>
        <taxon>Euteleostomi</taxon>
        <taxon>Amphibia</taxon>
        <taxon>Batrachia</taxon>
        <taxon>Caudata</taxon>
        <taxon>Salamandroidea</taxon>
        <taxon>Salamandridae</taxon>
        <taxon>Pleurodelinae</taxon>
        <taxon>Pleurodeles</taxon>
    </lineage>
</organism>